<dbReference type="Proteomes" id="UP000298138">
    <property type="component" value="Unassembled WGS sequence"/>
</dbReference>
<name>A0A4S2MMS5_9PEZI</name>
<sequence length="53" mass="6494">MFFLPFGIFFFFACFFSLFTFADSWLAVFLPDRFLLSFVLFNFAFFFFFFTTL</sequence>
<evidence type="ECO:0000313" key="2">
    <source>
        <dbReference type="EMBL" id="TGZ76469.1"/>
    </source>
</evidence>
<evidence type="ECO:0000256" key="1">
    <source>
        <dbReference type="SAM" id="Phobius"/>
    </source>
</evidence>
<feature type="transmembrane region" description="Helical" evidence="1">
    <location>
        <begin position="6"/>
        <end position="27"/>
    </location>
</feature>
<dbReference type="EMBL" id="ML220177">
    <property type="protein sequence ID" value="TGZ76469.1"/>
    <property type="molecule type" value="Genomic_DNA"/>
</dbReference>
<organism evidence="2 3">
    <name type="scientific">Ascodesmis nigricans</name>
    <dbReference type="NCBI Taxonomy" id="341454"/>
    <lineage>
        <taxon>Eukaryota</taxon>
        <taxon>Fungi</taxon>
        <taxon>Dikarya</taxon>
        <taxon>Ascomycota</taxon>
        <taxon>Pezizomycotina</taxon>
        <taxon>Pezizomycetes</taxon>
        <taxon>Pezizales</taxon>
        <taxon>Ascodesmidaceae</taxon>
        <taxon>Ascodesmis</taxon>
    </lineage>
</organism>
<keyword evidence="3" id="KW-1185">Reference proteome</keyword>
<keyword evidence="1" id="KW-1133">Transmembrane helix</keyword>
<dbReference type="InParanoid" id="A0A4S2MMS5"/>
<reference evidence="2 3" key="1">
    <citation type="submission" date="2019-04" db="EMBL/GenBank/DDBJ databases">
        <title>Comparative genomics and transcriptomics to analyze fruiting body development in filamentous ascomycetes.</title>
        <authorList>
            <consortium name="DOE Joint Genome Institute"/>
            <person name="Lutkenhaus R."/>
            <person name="Traeger S."/>
            <person name="Breuer J."/>
            <person name="Kuo A."/>
            <person name="Lipzen A."/>
            <person name="Pangilinan J."/>
            <person name="Dilworth D."/>
            <person name="Sandor L."/>
            <person name="Poggeler S."/>
            <person name="Barry K."/>
            <person name="Grigoriev I.V."/>
            <person name="Nowrousian M."/>
        </authorList>
    </citation>
    <scope>NUCLEOTIDE SEQUENCE [LARGE SCALE GENOMIC DNA]</scope>
    <source>
        <strain evidence="2 3">CBS 389.68</strain>
    </source>
</reference>
<dbReference type="AlphaFoldDB" id="A0A4S2MMS5"/>
<keyword evidence="1" id="KW-0812">Transmembrane</keyword>
<accession>A0A4S2MMS5</accession>
<feature type="transmembrane region" description="Helical" evidence="1">
    <location>
        <begin position="34"/>
        <end position="51"/>
    </location>
</feature>
<keyword evidence="1" id="KW-0472">Membrane</keyword>
<evidence type="ECO:0000313" key="3">
    <source>
        <dbReference type="Proteomes" id="UP000298138"/>
    </source>
</evidence>
<protein>
    <submittedName>
        <fullName evidence="2">Uncharacterized protein</fullName>
    </submittedName>
</protein>
<gene>
    <name evidence="2" type="ORF">EX30DRAFT_246904</name>
</gene>
<proteinExistence type="predicted"/>